<keyword evidence="4" id="KW-1185">Reference proteome</keyword>
<evidence type="ECO:0000313" key="3">
    <source>
        <dbReference type="EMBL" id="KAF0296200.1"/>
    </source>
</evidence>
<dbReference type="SUPFAM" id="SSF50729">
    <property type="entry name" value="PH domain-like"/>
    <property type="match status" value="1"/>
</dbReference>
<sequence>MAMPRVKADLSEGTTSGWERLCETEARAAALRCAEAFRRSATDPAASGPLSHTDFLHRFINSFQQTFEDQIRQYSHLNGYATSVVATAAGLEPPRHAGPPAGRTLRERLGSLKSTLRRGRAVLLRQRSDELDVSPSRRRRGRLAKMVVEIKHEGTVNYLTGDNLEAWRRCRLALVRTGAGHLLEFFTPPKVRRAC</sequence>
<dbReference type="SUPFAM" id="SSF109805">
    <property type="entry name" value="Phenylalanine zipper"/>
    <property type="match status" value="1"/>
</dbReference>
<comment type="caution">
    <text evidence="3">The sequence shown here is derived from an EMBL/GenBank/DDBJ whole genome shotgun (WGS) entry which is preliminary data.</text>
</comment>
<reference evidence="3 4" key="1">
    <citation type="submission" date="2019-07" db="EMBL/GenBank/DDBJ databases">
        <title>Draft genome assembly of a fouling barnacle, Amphibalanus amphitrite (Darwin, 1854): The first reference genome for Thecostraca.</title>
        <authorList>
            <person name="Kim W."/>
        </authorList>
    </citation>
    <scope>NUCLEOTIDE SEQUENCE [LARGE SCALE GENOMIC DNA]</scope>
    <source>
        <strain evidence="3">SNU_AA5</strain>
        <tissue evidence="3">Soma without cirri and trophi</tissue>
    </source>
</reference>
<dbReference type="InterPro" id="IPR036290">
    <property type="entry name" value="Phe_ZIP_sf"/>
</dbReference>
<dbReference type="EMBL" id="VIIS01001579">
    <property type="protein sequence ID" value="KAF0296200.1"/>
    <property type="molecule type" value="Genomic_DNA"/>
</dbReference>
<dbReference type="PANTHER" id="PTHR10872:SF2">
    <property type="entry name" value="LNK, ISOFORM D"/>
    <property type="match status" value="1"/>
</dbReference>
<evidence type="ECO:0000256" key="1">
    <source>
        <dbReference type="ARBA" id="ARBA00022553"/>
    </source>
</evidence>
<dbReference type="GO" id="GO:0035556">
    <property type="term" value="P:intracellular signal transduction"/>
    <property type="evidence" value="ECO:0007669"/>
    <property type="project" value="TreeGrafter"/>
</dbReference>
<proteinExistence type="predicted"/>
<dbReference type="Gene3D" id="6.10.140.110">
    <property type="match status" value="1"/>
</dbReference>
<accession>A0A6A4VXU0</accession>
<dbReference type="InterPro" id="IPR015012">
    <property type="entry name" value="Phe_ZIP"/>
</dbReference>
<protein>
    <submittedName>
        <fullName evidence="3">SH2B adapter protein 2</fullName>
    </submittedName>
</protein>
<evidence type="ECO:0000259" key="2">
    <source>
        <dbReference type="Pfam" id="PF08916"/>
    </source>
</evidence>
<dbReference type="OrthoDB" id="6021714at2759"/>
<dbReference type="InterPro" id="IPR030523">
    <property type="entry name" value="SH2B"/>
</dbReference>
<gene>
    <name evidence="3" type="primary">SH2B2</name>
    <name evidence="3" type="ORF">FJT64_006350</name>
</gene>
<dbReference type="GO" id="GO:0005068">
    <property type="term" value="F:transmembrane receptor protein tyrosine kinase adaptor activity"/>
    <property type="evidence" value="ECO:0007669"/>
    <property type="project" value="TreeGrafter"/>
</dbReference>
<dbReference type="AlphaFoldDB" id="A0A6A4VXU0"/>
<dbReference type="GO" id="GO:0005886">
    <property type="term" value="C:plasma membrane"/>
    <property type="evidence" value="ECO:0007669"/>
    <property type="project" value="TreeGrafter"/>
</dbReference>
<feature type="domain" description="Phenylalanine zipper" evidence="2">
    <location>
        <begin position="17"/>
        <end position="70"/>
    </location>
</feature>
<name>A0A6A4VXU0_AMPAM</name>
<keyword evidence="1" id="KW-0597">Phosphoprotein</keyword>
<dbReference type="Pfam" id="PF08916">
    <property type="entry name" value="Phe_ZIP"/>
    <property type="match status" value="1"/>
</dbReference>
<organism evidence="3 4">
    <name type="scientific">Amphibalanus amphitrite</name>
    <name type="common">Striped barnacle</name>
    <name type="synonym">Balanus amphitrite</name>
    <dbReference type="NCBI Taxonomy" id="1232801"/>
    <lineage>
        <taxon>Eukaryota</taxon>
        <taxon>Metazoa</taxon>
        <taxon>Ecdysozoa</taxon>
        <taxon>Arthropoda</taxon>
        <taxon>Crustacea</taxon>
        <taxon>Multicrustacea</taxon>
        <taxon>Cirripedia</taxon>
        <taxon>Thoracica</taxon>
        <taxon>Thoracicalcarea</taxon>
        <taxon>Balanomorpha</taxon>
        <taxon>Balanoidea</taxon>
        <taxon>Balanidae</taxon>
        <taxon>Amphibalaninae</taxon>
        <taxon>Amphibalanus</taxon>
    </lineage>
</organism>
<dbReference type="InterPro" id="IPR011993">
    <property type="entry name" value="PH-like_dom_sf"/>
</dbReference>
<evidence type="ECO:0000313" key="4">
    <source>
        <dbReference type="Proteomes" id="UP000440578"/>
    </source>
</evidence>
<dbReference type="Gene3D" id="2.30.29.30">
    <property type="entry name" value="Pleckstrin-homology domain (PH domain)/Phosphotyrosine-binding domain (PTB)"/>
    <property type="match status" value="1"/>
</dbReference>
<dbReference type="Proteomes" id="UP000440578">
    <property type="component" value="Unassembled WGS sequence"/>
</dbReference>
<dbReference type="PANTHER" id="PTHR10872">
    <property type="entry name" value="SH2B ADAPTER PROTEIN"/>
    <property type="match status" value="1"/>
</dbReference>